<dbReference type="InterPro" id="IPR036047">
    <property type="entry name" value="F-box-like_dom_sf"/>
</dbReference>
<dbReference type="GeneID" id="83207579"/>
<dbReference type="PANTHER" id="PTHR12874">
    <property type="entry name" value="F-BOX ONLY PROTEIN 48-RELATED"/>
    <property type="match status" value="1"/>
</dbReference>
<dbReference type="GO" id="GO:0019005">
    <property type="term" value="C:SCF ubiquitin ligase complex"/>
    <property type="evidence" value="ECO:0007669"/>
    <property type="project" value="TreeGrafter"/>
</dbReference>
<dbReference type="InterPro" id="IPR045464">
    <property type="entry name" value="Hrt3/FBXO9_C"/>
</dbReference>
<keyword evidence="5" id="KW-1185">Reference proteome</keyword>
<dbReference type="InterPro" id="IPR001810">
    <property type="entry name" value="F-box_dom"/>
</dbReference>
<comment type="caution">
    <text evidence="4">The sequence shown here is derived from an EMBL/GenBank/DDBJ whole genome shotgun (WGS) entry which is preliminary data.</text>
</comment>
<keyword evidence="1" id="KW-0833">Ubl conjugation pathway</keyword>
<dbReference type="PANTHER" id="PTHR12874:SF9">
    <property type="entry name" value="F-BOX ONLY PROTEIN 48"/>
    <property type="match status" value="1"/>
</dbReference>
<dbReference type="Proteomes" id="UP001234581">
    <property type="component" value="Unassembled WGS sequence"/>
</dbReference>
<evidence type="ECO:0000313" key="4">
    <source>
        <dbReference type="EMBL" id="KAJ8663882.1"/>
    </source>
</evidence>
<sequence>MLPSSPKTSGTTELDEFREQWKQEVHARNIKQPPDSPFTTPPSSPLLKPTTAAPIIRGGEQSQHHTRVPRLGSSSSSTQPPHEDTSNPASSSSSSALNVYLMAIDMERQGELGQALVYYRRAFKMDPEVDKLYHRQCLQNDTSTKNNHGALSSTTLLKSKERDPLVVAATADSPSEVAFLLGMQNDTRLYVANHLHHVMDPLDAMAIQFCQQQDMPYIPAVDYKPVSIAKLPGEVLVQVFSHVVLYASSSIANCAAVCKRFFVATRSPSLWRHACEHVFKTPGMSMAQSRRVQAEYVASLYQGQWLRMYMDRPRLHYDGVYISVCQYIRPGESDTAWTRPVHLVTYYRYLRFFPDGTMIKYLSTDEPAAVVRLMKKDFSRPTQVFRGKFQFLNHHTVEINMRDKGRPRDHFCMTLDIKTTRRGRHNKLAWSEYWSRKDDRDESTVYDLALMRPFIFSGVRSFRD</sequence>
<organism evidence="4 5">
    <name type="scientific">Lichtheimia ornata</name>
    <dbReference type="NCBI Taxonomy" id="688661"/>
    <lineage>
        <taxon>Eukaryota</taxon>
        <taxon>Fungi</taxon>
        <taxon>Fungi incertae sedis</taxon>
        <taxon>Mucoromycota</taxon>
        <taxon>Mucoromycotina</taxon>
        <taxon>Mucoromycetes</taxon>
        <taxon>Mucorales</taxon>
        <taxon>Lichtheimiaceae</taxon>
        <taxon>Lichtheimia</taxon>
    </lineage>
</organism>
<reference evidence="4 5" key="1">
    <citation type="submission" date="2023-03" db="EMBL/GenBank/DDBJ databases">
        <title>Genome sequence of Lichtheimia ornata CBS 291.66.</title>
        <authorList>
            <person name="Mohabir J.T."/>
            <person name="Shea T.P."/>
            <person name="Kurbessoian T."/>
            <person name="Berby B."/>
            <person name="Fontaine J."/>
            <person name="Livny J."/>
            <person name="Gnirke A."/>
            <person name="Stajich J.E."/>
            <person name="Cuomo C.A."/>
        </authorList>
    </citation>
    <scope>NUCLEOTIDE SEQUENCE [LARGE SCALE GENOMIC DNA]</scope>
    <source>
        <strain evidence="4">CBS 291.66</strain>
    </source>
</reference>
<accession>A0AAD7Y537</accession>
<dbReference type="EMBL" id="JARTCD010000001">
    <property type="protein sequence ID" value="KAJ8663882.1"/>
    <property type="molecule type" value="Genomic_DNA"/>
</dbReference>
<dbReference type="GO" id="GO:0031146">
    <property type="term" value="P:SCF-dependent proteasomal ubiquitin-dependent protein catabolic process"/>
    <property type="evidence" value="ECO:0007669"/>
    <property type="project" value="TreeGrafter"/>
</dbReference>
<dbReference type="SUPFAM" id="SSF81383">
    <property type="entry name" value="F-box domain"/>
    <property type="match status" value="1"/>
</dbReference>
<gene>
    <name evidence="4" type="ORF">O0I10_000157</name>
</gene>
<feature type="compositionally biased region" description="Pro residues" evidence="2">
    <location>
        <begin position="34"/>
        <end position="44"/>
    </location>
</feature>
<dbReference type="Gene3D" id="1.20.1280.50">
    <property type="match status" value="1"/>
</dbReference>
<feature type="compositionally biased region" description="Basic and acidic residues" evidence="2">
    <location>
        <begin position="15"/>
        <end position="27"/>
    </location>
</feature>
<feature type="domain" description="F-box" evidence="3">
    <location>
        <begin position="225"/>
        <end position="274"/>
    </location>
</feature>
<protein>
    <recommendedName>
        <fullName evidence="3">F-box domain-containing protein</fullName>
    </recommendedName>
</protein>
<dbReference type="RefSeq" id="XP_058348794.1">
    <property type="nucleotide sequence ID" value="XM_058480271.1"/>
</dbReference>
<dbReference type="PROSITE" id="PS50181">
    <property type="entry name" value="FBOX"/>
    <property type="match status" value="1"/>
</dbReference>
<feature type="compositionally biased region" description="Polar residues" evidence="2">
    <location>
        <begin position="1"/>
        <end position="12"/>
    </location>
</feature>
<evidence type="ECO:0000256" key="2">
    <source>
        <dbReference type="SAM" id="MobiDB-lite"/>
    </source>
</evidence>
<evidence type="ECO:0000313" key="5">
    <source>
        <dbReference type="Proteomes" id="UP001234581"/>
    </source>
</evidence>
<name>A0AAD7Y537_9FUNG</name>
<dbReference type="GO" id="GO:0005737">
    <property type="term" value="C:cytoplasm"/>
    <property type="evidence" value="ECO:0007669"/>
    <property type="project" value="TreeGrafter"/>
</dbReference>
<dbReference type="Pfam" id="PF19270">
    <property type="entry name" value="FBO_C"/>
    <property type="match status" value="1"/>
</dbReference>
<dbReference type="AlphaFoldDB" id="A0AAD7Y537"/>
<proteinExistence type="predicted"/>
<dbReference type="CDD" id="cd22089">
    <property type="entry name" value="F-box_FBXO9"/>
    <property type="match status" value="1"/>
</dbReference>
<feature type="region of interest" description="Disordered" evidence="2">
    <location>
        <begin position="1"/>
        <end position="94"/>
    </location>
</feature>
<dbReference type="Pfam" id="PF12937">
    <property type="entry name" value="F-box-like"/>
    <property type="match status" value="1"/>
</dbReference>
<evidence type="ECO:0000256" key="1">
    <source>
        <dbReference type="ARBA" id="ARBA00022786"/>
    </source>
</evidence>
<evidence type="ECO:0000259" key="3">
    <source>
        <dbReference type="PROSITE" id="PS50181"/>
    </source>
</evidence>